<dbReference type="GO" id="GO:0016226">
    <property type="term" value="P:iron-sulfur cluster assembly"/>
    <property type="evidence" value="ECO:0007669"/>
    <property type="project" value="InterPro"/>
</dbReference>
<dbReference type="SUPFAM" id="SSF82649">
    <property type="entry name" value="SufE/NifU"/>
    <property type="match status" value="1"/>
</dbReference>
<dbReference type="Proteomes" id="UP000294692">
    <property type="component" value="Unassembled WGS sequence"/>
</dbReference>
<name>A0A4R3VB84_9BURK</name>
<evidence type="ECO:0000313" key="3">
    <source>
        <dbReference type="Proteomes" id="UP000294692"/>
    </source>
</evidence>
<dbReference type="PANTHER" id="PTHR10093">
    <property type="entry name" value="IRON-SULFUR CLUSTER ASSEMBLY ENZYME NIFU HOMOLOG"/>
    <property type="match status" value="1"/>
</dbReference>
<sequence>MNYSAEVLAHYRNPRNAGTLDPQLPDVGTGQAGSREQGAVVRLQIKVEDDGRIGQARFKAYGCGCTIAAASLATEWLQGADLDKAAVLNSAAFVEALSLPPVKMYCAMLAEDAIQAAIGDYRNKQQE</sequence>
<comment type="caution">
    <text evidence="2">The sequence shown here is derived from an EMBL/GenBank/DDBJ whole genome shotgun (WGS) entry which is preliminary data.</text>
</comment>
<evidence type="ECO:0000259" key="1">
    <source>
        <dbReference type="Pfam" id="PF01592"/>
    </source>
</evidence>
<dbReference type="Gene3D" id="3.90.1010.10">
    <property type="match status" value="1"/>
</dbReference>
<dbReference type="OrthoDB" id="9808097at2"/>
<dbReference type="GO" id="GO:0051536">
    <property type="term" value="F:iron-sulfur cluster binding"/>
    <property type="evidence" value="ECO:0007669"/>
    <property type="project" value="InterPro"/>
</dbReference>
<dbReference type="Pfam" id="PF01592">
    <property type="entry name" value="NifU_N"/>
    <property type="match status" value="1"/>
</dbReference>
<accession>A0A4R3VB84</accession>
<keyword evidence="3" id="KW-1185">Reference proteome</keyword>
<dbReference type="AlphaFoldDB" id="A0A4R3VB84"/>
<dbReference type="CDD" id="cd06664">
    <property type="entry name" value="IscU_like"/>
    <property type="match status" value="1"/>
</dbReference>
<protein>
    <submittedName>
        <fullName evidence="2">FeS assembly scaffold apoprotein IscU /modular FeS cluster scaffolding protein NifU</fullName>
    </submittedName>
</protein>
<dbReference type="InterPro" id="IPR002871">
    <property type="entry name" value="NIF_FeS_clus_asmbl_NifU_N"/>
</dbReference>
<reference evidence="2 3" key="1">
    <citation type="submission" date="2019-03" db="EMBL/GenBank/DDBJ databases">
        <title>Genomic Encyclopedia of Type Strains, Phase IV (KMG-IV): sequencing the most valuable type-strain genomes for metagenomic binning, comparative biology and taxonomic classification.</title>
        <authorList>
            <person name="Goeker M."/>
        </authorList>
    </citation>
    <scope>NUCLEOTIDE SEQUENCE [LARGE SCALE GENOMIC DNA]</scope>
    <source>
        <strain evidence="2 3">DSM 100048</strain>
    </source>
</reference>
<proteinExistence type="predicted"/>
<dbReference type="GO" id="GO:0005506">
    <property type="term" value="F:iron ion binding"/>
    <property type="evidence" value="ECO:0007669"/>
    <property type="project" value="InterPro"/>
</dbReference>
<dbReference type="RefSeq" id="WP_132475955.1">
    <property type="nucleotide sequence ID" value="NZ_JBEBWM010000045.1"/>
</dbReference>
<organism evidence="2 3">
    <name type="scientific">Paracandidimonas soli</name>
    <dbReference type="NCBI Taxonomy" id="1917182"/>
    <lineage>
        <taxon>Bacteria</taxon>
        <taxon>Pseudomonadati</taxon>
        <taxon>Pseudomonadota</taxon>
        <taxon>Betaproteobacteria</taxon>
        <taxon>Burkholderiales</taxon>
        <taxon>Alcaligenaceae</taxon>
        <taxon>Paracandidimonas</taxon>
    </lineage>
</organism>
<feature type="domain" description="NIF system FeS cluster assembly NifU N-terminal" evidence="1">
    <location>
        <begin position="3"/>
        <end position="126"/>
    </location>
</feature>
<gene>
    <name evidence="2" type="ORF">EV686_103447</name>
</gene>
<dbReference type="EMBL" id="SMBX01000003">
    <property type="protein sequence ID" value="TCV00862.1"/>
    <property type="molecule type" value="Genomic_DNA"/>
</dbReference>
<evidence type="ECO:0000313" key="2">
    <source>
        <dbReference type="EMBL" id="TCV00862.1"/>
    </source>
</evidence>